<evidence type="ECO:0000256" key="2">
    <source>
        <dbReference type="SAM" id="SignalP"/>
    </source>
</evidence>
<feature type="chain" id="PRO_5039916866" evidence="2">
    <location>
        <begin position="19"/>
        <end position="116"/>
    </location>
</feature>
<comment type="caution">
    <text evidence="3">The sequence shown here is derived from an EMBL/GenBank/DDBJ whole genome shotgun (WGS) entry which is preliminary data.</text>
</comment>
<evidence type="ECO:0000256" key="1">
    <source>
        <dbReference type="SAM" id="MobiDB-lite"/>
    </source>
</evidence>
<feature type="region of interest" description="Disordered" evidence="1">
    <location>
        <begin position="80"/>
        <end position="116"/>
    </location>
</feature>
<gene>
    <name evidence="3" type="ORF">PVAND_005473</name>
</gene>
<feature type="compositionally biased region" description="Low complexity" evidence="1">
    <location>
        <begin position="87"/>
        <end position="116"/>
    </location>
</feature>
<dbReference type="EMBL" id="JADBJN010000002">
    <property type="protein sequence ID" value="KAG5675579.1"/>
    <property type="molecule type" value="Genomic_DNA"/>
</dbReference>
<keyword evidence="2" id="KW-0732">Signal</keyword>
<dbReference type="AlphaFoldDB" id="A0A9J6C195"/>
<protein>
    <submittedName>
        <fullName evidence="3">Uncharacterized protein</fullName>
    </submittedName>
</protein>
<keyword evidence="4" id="KW-1185">Reference proteome</keyword>
<evidence type="ECO:0000313" key="3">
    <source>
        <dbReference type="EMBL" id="KAG5675579.1"/>
    </source>
</evidence>
<accession>A0A9J6C195</accession>
<sequence>MYKVLILISFLIAITTRASTISLKSNYEKKAVGAIESRSEDDDDDFTIKAYIENDENILKTANLIFKNSTHIIFEKKEKHHHHKYKTTTSTTTTTTPSTTTTTTTTTMTTTPAPGK</sequence>
<evidence type="ECO:0000313" key="4">
    <source>
        <dbReference type="Proteomes" id="UP001107558"/>
    </source>
</evidence>
<proteinExistence type="predicted"/>
<dbReference type="Proteomes" id="UP001107558">
    <property type="component" value="Chromosome 2"/>
</dbReference>
<name>A0A9J6C195_POLVA</name>
<organism evidence="3 4">
    <name type="scientific">Polypedilum vanderplanki</name>
    <name type="common">Sleeping chironomid midge</name>
    <dbReference type="NCBI Taxonomy" id="319348"/>
    <lineage>
        <taxon>Eukaryota</taxon>
        <taxon>Metazoa</taxon>
        <taxon>Ecdysozoa</taxon>
        <taxon>Arthropoda</taxon>
        <taxon>Hexapoda</taxon>
        <taxon>Insecta</taxon>
        <taxon>Pterygota</taxon>
        <taxon>Neoptera</taxon>
        <taxon>Endopterygota</taxon>
        <taxon>Diptera</taxon>
        <taxon>Nematocera</taxon>
        <taxon>Chironomoidea</taxon>
        <taxon>Chironomidae</taxon>
        <taxon>Chironominae</taxon>
        <taxon>Polypedilum</taxon>
        <taxon>Polypedilum</taxon>
    </lineage>
</organism>
<feature type="signal peptide" evidence="2">
    <location>
        <begin position="1"/>
        <end position="18"/>
    </location>
</feature>
<reference evidence="3" key="1">
    <citation type="submission" date="2021-03" db="EMBL/GenBank/DDBJ databases">
        <title>Chromosome level genome of the anhydrobiotic midge Polypedilum vanderplanki.</title>
        <authorList>
            <person name="Yoshida Y."/>
            <person name="Kikawada T."/>
            <person name="Gusev O."/>
        </authorList>
    </citation>
    <scope>NUCLEOTIDE SEQUENCE</scope>
    <source>
        <strain evidence="3">NIAS01</strain>
        <tissue evidence="3">Whole body or cell culture</tissue>
    </source>
</reference>